<dbReference type="GO" id="GO:0016020">
    <property type="term" value="C:membrane"/>
    <property type="evidence" value="ECO:0007669"/>
    <property type="project" value="UniProtKB-SubCell"/>
</dbReference>
<organism evidence="9 10">
    <name type="scientific">Mytilus coruscus</name>
    <name type="common">Sea mussel</name>
    <dbReference type="NCBI Taxonomy" id="42192"/>
    <lineage>
        <taxon>Eukaryota</taxon>
        <taxon>Metazoa</taxon>
        <taxon>Spiralia</taxon>
        <taxon>Lophotrochozoa</taxon>
        <taxon>Mollusca</taxon>
        <taxon>Bivalvia</taxon>
        <taxon>Autobranchia</taxon>
        <taxon>Pteriomorphia</taxon>
        <taxon>Mytilida</taxon>
        <taxon>Mytiloidea</taxon>
        <taxon>Mytilidae</taxon>
        <taxon>Mytilinae</taxon>
        <taxon>Mytilus</taxon>
    </lineage>
</organism>
<feature type="transmembrane region" description="Helical" evidence="7">
    <location>
        <begin position="199"/>
        <end position="217"/>
    </location>
</feature>
<dbReference type="Pfam" id="PF03188">
    <property type="entry name" value="Cytochrom_B561"/>
    <property type="match status" value="1"/>
</dbReference>
<dbReference type="PANTHER" id="PTHR23130">
    <property type="entry name" value="CYTOCHROME B561 AND DOMON DOMAIN-CONTAINING PROTEIN"/>
    <property type="match status" value="1"/>
</dbReference>
<keyword evidence="4" id="KW-0249">Electron transport</keyword>
<evidence type="ECO:0000256" key="2">
    <source>
        <dbReference type="ARBA" id="ARBA00022448"/>
    </source>
</evidence>
<gene>
    <name evidence="9" type="ORF">MCOR_15706</name>
</gene>
<dbReference type="Gene3D" id="1.20.120.1770">
    <property type="match status" value="1"/>
</dbReference>
<keyword evidence="3 7" id="KW-0812">Transmembrane</keyword>
<dbReference type="EMBL" id="CACVKT020002746">
    <property type="protein sequence ID" value="CAC5379665.1"/>
    <property type="molecule type" value="Genomic_DNA"/>
</dbReference>
<keyword evidence="5 7" id="KW-1133">Transmembrane helix</keyword>
<dbReference type="SMART" id="SM00665">
    <property type="entry name" value="B561"/>
    <property type="match status" value="1"/>
</dbReference>
<evidence type="ECO:0000256" key="4">
    <source>
        <dbReference type="ARBA" id="ARBA00022982"/>
    </source>
</evidence>
<reference evidence="9 10" key="1">
    <citation type="submission" date="2020-06" db="EMBL/GenBank/DDBJ databases">
        <authorList>
            <person name="Li R."/>
            <person name="Bekaert M."/>
        </authorList>
    </citation>
    <scope>NUCLEOTIDE SEQUENCE [LARGE SCALE GENOMIC DNA]</scope>
    <source>
        <strain evidence="10">wild</strain>
    </source>
</reference>
<evidence type="ECO:0000256" key="5">
    <source>
        <dbReference type="ARBA" id="ARBA00022989"/>
    </source>
</evidence>
<keyword evidence="6 7" id="KW-0472">Membrane</keyword>
<feature type="domain" description="Cytochrome b561" evidence="8">
    <location>
        <begin position="83"/>
        <end position="289"/>
    </location>
</feature>
<evidence type="ECO:0000256" key="1">
    <source>
        <dbReference type="ARBA" id="ARBA00004370"/>
    </source>
</evidence>
<evidence type="ECO:0000313" key="9">
    <source>
        <dbReference type="EMBL" id="CAC5379665.1"/>
    </source>
</evidence>
<accession>A0A6J8B702</accession>
<dbReference type="Proteomes" id="UP000507470">
    <property type="component" value="Unassembled WGS sequence"/>
</dbReference>
<evidence type="ECO:0000256" key="7">
    <source>
        <dbReference type="SAM" id="Phobius"/>
    </source>
</evidence>
<evidence type="ECO:0000313" key="10">
    <source>
        <dbReference type="Proteomes" id="UP000507470"/>
    </source>
</evidence>
<dbReference type="CDD" id="cd08760">
    <property type="entry name" value="Cyt_b561_FRRS1_like"/>
    <property type="match status" value="1"/>
</dbReference>
<sequence>MCEHKTSGDSFVMGYNDGYRFNILTTNGISSMIKDASLTVTGNVMRCSLQRAINSTDPKVYDLNSQWYVLMGNGPISSGTPERHEQVPKVTSAKVNVQAFSKVDGGIQTSAVIKIHGCLMIIAWILFSSIGIILARYFKKHWSDSTWMKQKIWFQIHRTCMVLAVLLTIGGFILILVHTKGYRELTEIGDKSYVNYHPILGIVVFSLALLNPIIAMFRCAPDHEHRPLFNWFHSIVGTSAHIIGGNILTELLIKITASALIYGDSVLIASCFQQNFRRQTVKLPLLEAN</sequence>
<feature type="transmembrane region" description="Helical" evidence="7">
    <location>
        <begin position="229"/>
        <end position="249"/>
    </location>
</feature>
<name>A0A6J8B702_MYTCO</name>
<dbReference type="OrthoDB" id="2419613at2759"/>
<dbReference type="PROSITE" id="PS50939">
    <property type="entry name" value="CYTOCHROME_B561"/>
    <property type="match status" value="1"/>
</dbReference>
<dbReference type="PANTHER" id="PTHR23130:SF171">
    <property type="entry name" value="OS01G0895300 PROTEIN"/>
    <property type="match status" value="1"/>
</dbReference>
<dbReference type="AlphaFoldDB" id="A0A6J8B702"/>
<evidence type="ECO:0000259" key="8">
    <source>
        <dbReference type="PROSITE" id="PS50939"/>
    </source>
</evidence>
<evidence type="ECO:0000256" key="3">
    <source>
        <dbReference type="ARBA" id="ARBA00022692"/>
    </source>
</evidence>
<keyword evidence="10" id="KW-1185">Reference proteome</keyword>
<evidence type="ECO:0000256" key="6">
    <source>
        <dbReference type="ARBA" id="ARBA00023136"/>
    </source>
</evidence>
<feature type="transmembrane region" description="Helical" evidence="7">
    <location>
        <begin position="119"/>
        <end position="138"/>
    </location>
</feature>
<keyword evidence="2" id="KW-0813">Transport</keyword>
<comment type="subcellular location">
    <subcellularLocation>
        <location evidence="1">Membrane</location>
    </subcellularLocation>
</comment>
<protein>
    <recommendedName>
        <fullName evidence="8">Cytochrome b561 domain-containing protein</fullName>
    </recommendedName>
</protein>
<proteinExistence type="predicted"/>
<feature type="transmembrane region" description="Helical" evidence="7">
    <location>
        <begin position="159"/>
        <end position="179"/>
    </location>
</feature>
<dbReference type="InterPro" id="IPR006593">
    <property type="entry name" value="Cyt_b561/ferric_Rdtase_TM"/>
</dbReference>